<feature type="signal peptide" evidence="1">
    <location>
        <begin position="1"/>
        <end position="15"/>
    </location>
</feature>
<dbReference type="EMBL" id="PITK01000044">
    <property type="protein sequence ID" value="TBU20616.1"/>
    <property type="molecule type" value="Genomic_DNA"/>
</dbReference>
<dbReference type="Proteomes" id="UP000292282">
    <property type="component" value="Unassembled WGS sequence"/>
</dbReference>
<gene>
    <name evidence="2" type="ORF">CWI38_0044p0040</name>
</gene>
<proteinExistence type="predicted"/>
<accession>A0A4Q9M4W8</accession>
<name>A0A4Q9M4W8_9MICR</name>
<reference evidence="2 3" key="1">
    <citation type="submission" date="2017-12" db="EMBL/GenBank/DDBJ databases">
        <authorList>
            <person name="Pombert J.-F."/>
            <person name="Haag K.L."/>
            <person name="Ebert D."/>
        </authorList>
    </citation>
    <scope>NUCLEOTIDE SEQUENCE [LARGE SCALE GENOMIC DNA]</scope>
    <source>
        <strain evidence="2">IL-G-3</strain>
    </source>
</reference>
<feature type="chain" id="PRO_5020265470" evidence="1">
    <location>
        <begin position="16"/>
        <end position="93"/>
    </location>
</feature>
<evidence type="ECO:0000313" key="2">
    <source>
        <dbReference type="EMBL" id="TBU20616.1"/>
    </source>
</evidence>
<sequence length="93" mass="10729">MYLFFVFLCVYNIQGTFVDGYTVTRGGEFVGLNLQLRGNGFGHVYSVREMREYVPFYKLISVNSEINTENGSRFEDMFKNVKNAINNKNVCTC</sequence>
<dbReference type="AlphaFoldDB" id="A0A4Q9M4W8"/>
<keyword evidence="1" id="KW-0732">Signal</keyword>
<protein>
    <submittedName>
        <fullName evidence="2">Uncharacterized protein</fullName>
    </submittedName>
</protein>
<dbReference type="VEuPathDB" id="MicrosporidiaDB:CWI38_0044p0040"/>
<organism evidence="2 3">
    <name type="scientific">Hamiltosporidium tvaerminnensis</name>
    <dbReference type="NCBI Taxonomy" id="1176355"/>
    <lineage>
        <taxon>Eukaryota</taxon>
        <taxon>Fungi</taxon>
        <taxon>Fungi incertae sedis</taxon>
        <taxon>Microsporidia</taxon>
        <taxon>Dubosqiidae</taxon>
        <taxon>Hamiltosporidium</taxon>
    </lineage>
</organism>
<keyword evidence="3" id="KW-1185">Reference proteome</keyword>
<comment type="caution">
    <text evidence="2">The sequence shown here is derived from an EMBL/GenBank/DDBJ whole genome shotgun (WGS) entry which is preliminary data.</text>
</comment>
<evidence type="ECO:0000313" key="3">
    <source>
        <dbReference type="Proteomes" id="UP000292282"/>
    </source>
</evidence>
<evidence type="ECO:0000256" key="1">
    <source>
        <dbReference type="SAM" id="SignalP"/>
    </source>
</evidence>